<dbReference type="Proteomes" id="UP000663866">
    <property type="component" value="Unassembled WGS sequence"/>
</dbReference>
<feature type="region of interest" description="Disordered" evidence="1">
    <location>
        <begin position="39"/>
        <end position="77"/>
    </location>
</feature>
<comment type="caution">
    <text evidence="2">The sequence shown here is derived from an EMBL/GenBank/DDBJ whole genome shotgun (WGS) entry which is preliminary data.</text>
</comment>
<reference evidence="2" key="1">
    <citation type="submission" date="2021-02" db="EMBL/GenBank/DDBJ databases">
        <authorList>
            <person name="Nowell W R."/>
        </authorList>
    </citation>
    <scope>NUCLEOTIDE SEQUENCE</scope>
</reference>
<feature type="compositionally biased region" description="Acidic residues" evidence="1">
    <location>
        <begin position="50"/>
        <end position="68"/>
    </location>
</feature>
<feature type="non-terminal residue" evidence="2">
    <location>
        <position position="77"/>
    </location>
</feature>
<feature type="compositionally biased region" description="Polar residues" evidence="1">
    <location>
        <begin position="39"/>
        <end position="49"/>
    </location>
</feature>
<sequence>MNFTDPNERVEMARYALNGTFDEVDSEEDENVTDTVLNHSVELNKSNEFSTDDSDAEESVIETDDENLDQAPAYISQ</sequence>
<evidence type="ECO:0000313" key="2">
    <source>
        <dbReference type="EMBL" id="CAF4721993.1"/>
    </source>
</evidence>
<evidence type="ECO:0000313" key="3">
    <source>
        <dbReference type="EMBL" id="CAF4736085.1"/>
    </source>
</evidence>
<evidence type="ECO:0000313" key="4">
    <source>
        <dbReference type="Proteomes" id="UP000663866"/>
    </source>
</evidence>
<organism evidence="2 4">
    <name type="scientific">Rotaria magnacalcarata</name>
    <dbReference type="NCBI Taxonomy" id="392030"/>
    <lineage>
        <taxon>Eukaryota</taxon>
        <taxon>Metazoa</taxon>
        <taxon>Spiralia</taxon>
        <taxon>Gnathifera</taxon>
        <taxon>Rotifera</taxon>
        <taxon>Eurotatoria</taxon>
        <taxon>Bdelloidea</taxon>
        <taxon>Philodinida</taxon>
        <taxon>Philodinidae</taxon>
        <taxon>Rotaria</taxon>
    </lineage>
</organism>
<dbReference type="EMBL" id="CAJOBG010106009">
    <property type="protein sequence ID" value="CAF4721993.1"/>
    <property type="molecule type" value="Genomic_DNA"/>
</dbReference>
<evidence type="ECO:0000256" key="1">
    <source>
        <dbReference type="SAM" id="MobiDB-lite"/>
    </source>
</evidence>
<keyword evidence="4" id="KW-1185">Reference proteome</keyword>
<accession>A0A821JLW3</accession>
<name>A0A821JLW3_9BILA</name>
<protein>
    <submittedName>
        <fullName evidence="2">Uncharacterized protein</fullName>
    </submittedName>
</protein>
<dbReference type="AlphaFoldDB" id="A0A821JLW3"/>
<gene>
    <name evidence="2" type="ORF">OVN521_LOCUS49115</name>
    <name evidence="3" type="ORF">OVN521_LOCUS49637</name>
</gene>
<proteinExistence type="predicted"/>
<dbReference type="EMBL" id="CAJOBG010109697">
    <property type="protein sequence ID" value="CAF4736085.1"/>
    <property type="molecule type" value="Genomic_DNA"/>
</dbReference>